<sequence length="192" mass="20981">MFIILLFSTMPFIGVMVTNYLFPVYLADVLETSGSMYGIQSMIYAIGAVTAGMIVPFIAAKWGVGKTIIYCMVIYTAAISVILFANIPLYLALMFFIAIGNSGTRVARNTFMMDQIPNEIIGRVDGLFRSIGLLLRIVLLAIFTGMVSVGLIIYCFAILSTLLVVSSLLVILFWKKGIKSAGIQTDQYVTVA</sequence>
<dbReference type="BioCyc" id="JESP1508404:G14D9-9588-MONOMER"/>
<protein>
    <recommendedName>
        <fullName evidence="8">Major facilitator superfamily (MFS) profile domain-containing protein</fullName>
    </recommendedName>
</protein>
<dbReference type="InterPro" id="IPR036259">
    <property type="entry name" value="MFS_trans_sf"/>
</dbReference>
<dbReference type="PANTHER" id="PTHR23513:SF11">
    <property type="entry name" value="STAPHYLOFERRIN A TRANSPORTER"/>
    <property type="match status" value="1"/>
</dbReference>
<dbReference type="PANTHER" id="PTHR23513">
    <property type="entry name" value="INTEGRAL MEMBRANE EFFLUX PROTEIN-RELATED"/>
    <property type="match status" value="1"/>
</dbReference>
<dbReference type="Gene3D" id="1.20.1250.20">
    <property type="entry name" value="MFS general substrate transporter like domains"/>
    <property type="match status" value="1"/>
</dbReference>
<comment type="subcellular location">
    <subcellularLocation>
        <location evidence="1">Cell membrane</location>
        <topology evidence="1">Multi-pass membrane protein</topology>
    </subcellularLocation>
</comment>
<evidence type="ECO:0000256" key="3">
    <source>
        <dbReference type="ARBA" id="ARBA00022475"/>
    </source>
</evidence>
<name>A0A0B5AM99_9BACL</name>
<feature type="transmembrane region" description="Helical" evidence="7">
    <location>
        <begin position="151"/>
        <end position="174"/>
    </location>
</feature>
<keyword evidence="4 7" id="KW-0812">Transmembrane</keyword>
<evidence type="ECO:0000256" key="1">
    <source>
        <dbReference type="ARBA" id="ARBA00004651"/>
    </source>
</evidence>
<keyword evidence="5 7" id="KW-1133">Transmembrane helix</keyword>
<dbReference type="PROSITE" id="PS50850">
    <property type="entry name" value="MFS"/>
    <property type="match status" value="1"/>
</dbReference>
<keyword evidence="6 7" id="KW-0472">Membrane</keyword>
<evidence type="ECO:0000256" key="4">
    <source>
        <dbReference type="ARBA" id="ARBA00022692"/>
    </source>
</evidence>
<dbReference type="InterPro" id="IPR020846">
    <property type="entry name" value="MFS_dom"/>
</dbReference>
<dbReference type="SUPFAM" id="SSF103473">
    <property type="entry name" value="MFS general substrate transporter"/>
    <property type="match status" value="1"/>
</dbReference>
<evidence type="ECO:0000256" key="7">
    <source>
        <dbReference type="SAM" id="Phobius"/>
    </source>
</evidence>
<dbReference type="EMBL" id="CP009416">
    <property type="protein sequence ID" value="AJD89688.1"/>
    <property type="molecule type" value="Genomic_DNA"/>
</dbReference>
<reference evidence="9 10" key="1">
    <citation type="submission" date="2014-08" db="EMBL/GenBank/DDBJ databases">
        <title>Complete genome of a marine bacteria Jeotgalibacillus malaysiensis.</title>
        <authorList>
            <person name="Yaakop A.S."/>
            <person name="Chan K.-G."/>
            <person name="Goh K.M."/>
        </authorList>
    </citation>
    <scope>NUCLEOTIDE SEQUENCE [LARGE SCALE GENOMIC DNA]</scope>
    <source>
        <strain evidence="9 10">D5</strain>
    </source>
</reference>
<feature type="domain" description="Major facilitator superfamily (MFS) profile" evidence="8">
    <location>
        <begin position="1"/>
        <end position="178"/>
    </location>
</feature>
<keyword evidence="2" id="KW-0813">Transport</keyword>
<accession>A0A0B5AM99</accession>
<evidence type="ECO:0000256" key="2">
    <source>
        <dbReference type="ARBA" id="ARBA00022448"/>
    </source>
</evidence>
<organism evidence="9 10">
    <name type="scientific">Jeotgalibacillus malaysiensis</name>
    <dbReference type="NCBI Taxonomy" id="1508404"/>
    <lineage>
        <taxon>Bacteria</taxon>
        <taxon>Bacillati</taxon>
        <taxon>Bacillota</taxon>
        <taxon>Bacilli</taxon>
        <taxon>Bacillales</taxon>
        <taxon>Caryophanaceae</taxon>
        <taxon>Jeotgalibacillus</taxon>
    </lineage>
</organism>
<dbReference type="Pfam" id="PF07690">
    <property type="entry name" value="MFS_1"/>
    <property type="match status" value="1"/>
</dbReference>
<evidence type="ECO:0000256" key="5">
    <source>
        <dbReference type="ARBA" id="ARBA00022989"/>
    </source>
</evidence>
<dbReference type="HOGENOM" id="CLU_090915_0_0_9"/>
<dbReference type="GO" id="GO:0005886">
    <property type="term" value="C:plasma membrane"/>
    <property type="evidence" value="ECO:0007669"/>
    <property type="project" value="UniProtKB-SubCell"/>
</dbReference>
<dbReference type="STRING" id="1508404.JMA_03710"/>
<keyword evidence="3" id="KW-1003">Cell membrane</keyword>
<dbReference type="KEGG" id="jeo:JMA_03710"/>
<gene>
    <name evidence="9" type="ORF">JMA_03710</name>
</gene>
<proteinExistence type="predicted"/>
<dbReference type="InterPro" id="IPR011701">
    <property type="entry name" value="MFS"/>
</dbReference>
<dbReference type="Proteomes" id="UP000031449">
    <property type="component" value="Chromosome"/>
</dbReference>
<feature type="transmembrane region" description="Helical" evidence="7">
    <location>
        <begin position="5"/>
        <end position="22"/>
    </location>
</feature>
<dbReference type="GO" id="GO:0022857">
    <property type="term" value="F:transmembrane transporter activity"/>
    <property type="evidence" value="ECO:0007669"/>
    <property type="project" value="InterPro"/>
</dbReference>
<dbReference type="AlphaFoldDB" id="A0A0B5AM99"/>
<evidence type="ECO:0000259" key="8">
    <source>
        <dbReference type="PROSITE" id="PS50850"/>
    </source>
</evidence>
<evidence type="ECO:0000256" key="6">
    <source>
        <dbReference type="ARBA" id="ARBA00023136"/>
    </source>
</evidence>
<evidence type="ECO:0000313" key="10">
    <source>
        <dbReference type="Proteomes" id="UP000031449"/>
    </source>
</evidence>
<feature type="transmembrane region" description="Helical" evidence="7">
    <location>
        <begin position="42"/>
        <end position="60"/>
    </location>
</feature>
<keyword evidence="10" id="KW-1185">Reference proteome</keyword>
<evidence type="ECO:0000313" key="9">
    <source>
        <dbReference type="EMBL" id="AJD89688.1"/>
    </source>
</evidence>